<evidence type="ECO:0000313" key="2">
    <source>
        <dbReference type="EMBL" id="PIP61234.1"/>
    </source>
</evidence>
<comment type="caution">
    <text evidence="2">The sequence shown here is derived from an EMBL/GenBank/DDBJ whole genome shotgun (WGS) entry which is preliminary data.</text>
</comment>
<dbReference type="Pfam" id="PF01402">
    <property type="entry name" value="RHH_1"/>
    <property type="match status" value="1"/>
</dbReference>
<dbReference type="InterPro" id="IPR013321">
    <property type="entry name" value="Arc_rbn_hlx_hlx"/>
</dbReference>
<proteinExistence type="predicted"/>
<dbReference type="InterPro" id="IPR010985">
    <property type="entry name" value="Ribbon_hlx_hlx"/>
</dbReference>
<dbReference type="SUPFAM" id="SSF47598">
    <property type="entry name" value="Ribbon-helix-helix"/>
    <property type="match status" value="1"/>
</dbReference>
<sequence length="93" mass="10653">MKHMRTVNISLPENLAQRIEVLLAQKEFVSRSEVVRTALRVFFTLEQRVDPVELVPFTKKPLIDIKSELKEAGHDSVFVDSVIKGLKESSVYK</sequence>
<dbReference type="EMBL" id="PCTA01000033">
    <property type="protein sequence ID" value="PIP61234.1"/>
    <property type="molecule type" value="Genomic_DNA"/>
</dbReference>
<protein>
    <recommendedName>
        <fullName evidence="1">Ribbon-helix-helix protein CopG domain-containing protein</fullName>
    </recommendedName>
</protein>
<evidence type="ECO:0000313" key="3">
    <source>
        <dbReference type="Proteomes" id="UP000231246"/>
    </source>
</evidence>
<dbReference type="AlphaFoldDB" id="A0A2H0BUF4"/>
<gene>
    <name evidence="2" type="ORF">COW99_05625</name>
</gene>
<dbReference type="GO" id="GO:0006355">
    <property type="term" value="P:regulation of DNA-templated transcription"/>
    <property type="evidence" value="ECO:0007669"/>
    <property type="project" value="InterPro"/>
</dbReference>
<name>A0A2H0BUF4_9BACT</name>
<feature type="domain" description="Ribbon-helix-helix protein CopG" evidence="1">
    <location>
        <begin position="6"/>
        <end position="40"/>
    </location>
</feature>
<organism evidence="2 3">
    <name type="scientific">Candidatus Roizmanbacteria bacterium CG22_combo_CG10-13_8_21_14_all_38_20</name>
    <dbReference type="NCBI Taxonomy" id="1974862"/>
    <lineage>
        <taxon>Bacteria</taxon>
        <taxon>Candidatus Roizmaniibacteriota</taxon>
    </lineage>
</organism>
<evidence type="ECO:0000259" key="1">
    <source>
        <dbReference type="Pfam" id="PF01402"/>
    </source>
</evidence>
<accession>A0A2H0BUF4</accession>
<reference evidence="2 3" key="1">
    <citation type="submission" date="2017-09" db="EMBL/GenBank/DDBJ databases">
        <title>Depth-based differentiation of microbial function through sediment-hosted aquifers and enrichment of novel symbionts in the deep terrestrial subsurface.</title>
        <authorList>
            <person name="Probst A.J."/>
            <person name="Ladd B."/>
            <person name="Jarett J.K."/>
            <person name="Geller-Mcgrath D.E."/>
            <person name="Sieber C.M."/>
            <person name="Emerson J.B."/>
            <person name="Anantharaman K."/>
            <person name="Thomas B.C."/>
            <person name="Malmstrom R."/>
            <person name="Stieglmeier M."/>
            <person name="Klingl A."/>
            <person name="Woyke T."/>
            <person name="Ryan C.M."/>
            <person name="Banfield J.F."/>
        </authorList>
    </citation>
    <scope>NUCLEOTIDE SEQUENCE [LARGE SCALE GENOMIC DNA]</scope>
    <source>
        <strain evidence="2">CG22_combo_CG10-13_8_21_14_all_38_20</strain>
    </source>
</reference>
<dbReference type="InterPro" id="IPR002145">
    <property type="entry name" value="CopG"/>
</dbReference>
<dbReference type="CDD" id="cd22231">
    <property type="entry name" value="RHH_NikR_HicB-like"/>
    <property type="match status" value="1"/>
</dbReference>
<dbReference type="Proteomes" id="UP000231246">
    <property type="component" value="Unassembled WGS sequence"/>
</dbReference>
<dbReference type="Gene3D" id="1.10.1220.10">
    <property type="entry name" value="Met repressor-like"/>
    <property type="match status" value="1"/>
</dbReference>